<accession>A0A1A6GNM7</accession>
<evidence type="ECO:0000256" key="9">
    <source>
        <dbReference type="ARBA" id="ARBA00023157"/>
    </source>
</evidence>
<dbReference type="GO" id="GO:0005576">
    <property type="term" value="C:extracellular region"/>
    <property type="evidence" value="ECO:0007669"/>
    <property type="project" value="UniProtKB-ARBA"/>
</dbReference>
<dbReference type="AlphaFoldDB" id="A0A1A6GNM7"/>
<comment type="caution">
    <text evidence="12">Lacks conserved residue(s) required for the propagation of feature annotation.</text>
</comment>
<keyword evidence="9 12" id="KW-1015">Disulfide bond</keyword>
<evidence type="ECO:0000256" key="7">
    <source>
        <dbReference type="ARBA" id="ARBA00022889"/>
    </source>
</evidence>
<dbReference type="PANTHER" id="PTHR10574:SF233">
    <property type="entry name" value="LAMININ SUBUNIT BETA-1"/>
    <property type="match status" value="1"/>
</dbReference>
<keyword evidence="7" id="KW-0130">Cell adhesion</keyword>
<proteinExistence type="predicted"/>
<dbReference type="FunFam" id="2.10.25.10:FF:000188">
    <property type="entry name" value="Laminin subunit gamma 2"/>
    <property type="match status" value="1"/>
</dbReference>
<reference evidence="14 15" key="1">
    <citation type="submission" date="2016-06" db="EMBL/GenBank/DDBJ databases">
        <title>The Draft Genome Sequence and Annotation of the Desert Woodrat Neotoma lepida.</title>
        <authorList>
            <person name="Campbell M."/>
            <person name="Oakeson K.F."/>
            <person name="Yandell M."/>
            <person name="Halpert J.R."/>
            <person name="Dearing D."/>
        </authorList>
    </citation>
    <scope>NUCLEOTIDE SEQUENCE [LARGE SCALE GENOMIC DNA]</scope>
    <source>
        <strain evidence="14">417</strain>
        <tissue evidence="14">Liver</tissue>
    </source>
</reference>
<dbReference type="FunFam" id="2.10.25.10:FF:000084">
    <property type="entry name" value="Laminin subunit alpha 3"/>
    <property type="match status" value="1"/>
</dbReference>
<feature type="non-terminal residue" evidence="14">
    <location>
        <position position="163"/>
    </location>
</feature>
<comment type="subcellular location">
    <subcellularLocation>
        <location evidence="1">Secreted</location>
        <location evidence="1">Extracellular space</location>
        <location evidence="1">Extracellular matrix</location>
        <location evidence="1">Basement membrane</location>
    </subcellularLocation>
</comment>
<protein>
    <recommendedName>
        <fullName evidence="13">Laminin EGF-like domain-containing protein</fullName>
    </recommendedName>
</protein>
<evidence type="ECO:0000256" key="5">
    <source>
        <dbReference type="ARBA" id="ARBA00022737"/>
    </source>
</evidence>
<keyword evidence="15" id="KW-1185">Reference proteome</keyword>
<keyword evidence="5" id="KW-0677">Repeat</keyword>
<comment type="caution">
    <text evidence="14">The sequence shown here is derived from an EMBL/GenBank/DDBJ whole genome shotgun (WGS) entry which is preliminary data.</text>
</comment>
<evidence type="ECO:0000256" key="6">
    <source>
        <dbReference type="ARBA" id="ARBA00022869"/>
    </source>
</evidence>
<dbReference type="GO" id="GO:0009887">
    <property type="term" value="P:animal organ morphogenesis"/>
    <property type="evidence" value="ECO:0007669"/>
    <property type="project" value="TreeGrafter"/>
</dbReference>
<dbReference type="Gene3D" id="2.170.300.10">
    <property type="entry name" value="Tie2 ligand-binding domain superfamily"/>
    <property type="match status" value="2"/>
</dbReference>
<keyword evidence="2" id="KW-0964">Secreted</keyword>
<dbReference type="Pfam" id="PF24973">
    <property type="entry name" value="EGF_LMN_ATRN"/>
    <property type="match status" value="1"/>
</dbReference>
<sequence length="163" mass="17582">MAVFLATGNISGGVCDDCQHNTMGRNCEQCKPFYYQHPERDIRDPKLCEPCTCDPAGSENGGICDGYTDFSVGLIAGQCRCKLHVEGEHCDVCKEGFYDLSAEDPFGCKSCACNPLGTIPGGNPCDSETGYCYCKRLPQHWGLSNDLDGCRPCDCDLGGALNN</sequence>
<evidence type="ECO:0000259" key="13">
    <source>
        <dbReference type="PROSITE" id="PS50027"/>
    </source>
</evidence>
<dbReference type="OrthoDB" id="5985440at2759"/>
<evidence type="ECO:0000256" key="10">
    <source>
        <dbReference type="ARBA" id="ARBA00023180"/>
    </source>
</evidence>
<evidence type="ECO:0000256" key="3">
    <source>
        <dbReference type="ARBA" id="ARBA00022530"/>
    </source>
</evidence>
<dbReference type="PROSITE" id="PS01248">
    <property type="entry name" value="EGF_LAM_1"/>
    <property type="match status" value="1"/>
</dbReference>
<keyword evidence="10" id="KW-0325">Glycoprotein</keyword>
<dbReference type="GO" id="GO:0070831">
    <property type="term" value="P:basement membrane assembly"/>
    <property type="evidence" value="ECO:0007669"/>
    <property type="project" value="TreeGrafter"/>
</dbReference>
<dbReference type="STRING" id="56216.A0A1A6GNM7"/>
<dbReference type="GO" id="GO:0043256">
    <property type="term" value="C:laminin complex"/>
    <property type="evidence" value="ECO:0007669"/>
    <property type="project" value="TreeGrafter"/>
</dbReference>
<evidence type="ECO:0000256" key="8">
    <source>
        <dbReference type="ARBA" id="ARBA00023054"/>
    </source>
</evidence>
<evidence type="ECO:0000256" key="2">
    <source>
        <dbReference type="ARBA" id="ARBA00022525"/>
    </source>
</evidence>
<dbReference type="EMBL" id="LZPO01077034">
    <property type="protein sequence ID" value="OBS67801.1"/>
    <property type="molecule type" value="Genomic_DNA"/>
</dbReference>
<dbReference type="PROSITE" id="PS50027">
    <property type="entry name" value="EGF_LAM_2"/>
    <property type="match status" value="1"/>
</dbReference>
<dbReference type="GO" id="GO:0007411">
    <property type="term" value="P:axon guidance"/>
    <property type="evidence" value="ECO:0007669"/>
    <property type="project" value="TreeGrafter"/>
</dbReference>
<feature type="disulfide bond" evidence="12">
    <location>
        <begin position="81"/>
        <end position="90"/>
    </location>
</feature>
<gene>
    <name evidence="14" type="ORF">A6R68_03657</name>
</gene>
<evidence type="ECO:0000256" key="4">
    <source>
        <dbReference type="ARBA" id="ARBA00022729"/>
    </source>
</evidence>
<evidence type="ECO:0000313" key="14">
    <source>
        <dbReference type="EMBL" id="OBS67801.1"/>
    </source>
</evidence>
<keyword evidence="11 12" id="KW-0424">Laminin EGF-like domain</keyword>
<keyword evidence="6" id="KW-0084">Basement membrane</keyword>
<keyword evidence="8" id="KW-0175">Coiled coil</keyword>
<organism evidence="14 15">
    <name type="scientific">Neotoma lepida</name>
    <name type="common">Desert woodrat</name>
    <dbReference type="NCBI Taxonomy" id="56216"/>
    <lineage>
        <taxon>Eukaryota</taxon>
        <taxon>Metazoa</taxon>
        <taxon>Chordata</taxon>
        <taxon>Craniata</taxon>
        <taxon>Vertebrata</taxon>
        <taxon>Euteleostomi</taxon>
        <taxon>Mammalia</taxon>
        <taxon>Eutheria</taxon>
        <taxon>Euarchontoglires</taxon>
        <taxon>Glires</taxon>
        <taxon>Rodentia</taxon>
        <taxon>Myomorpha</taxon>
        <taxon>Muroidea</taxon>
        <taxon>Cricetidae</taxon>
        <taxon>Neotominae</taxon>
        <taxon>Neotoma</taxon>
    </lineage>
</organism>
<dbReference type="InterPro" id="IPR050440">
    <property type="entry name" value="Laminin/Netrin_ECM"/>
</dbReference>
<dbReference type="GO" id="GO:0016477">
    <property type="term" value="P:cell migration"/>
    <property type="evidence" value="ECO:0007669"/>
    <property type="project" value="TreeGrafter"/>
</dbReference>
<dbReference type="GO" id="GO:0150043">
    <property type="term" value="F:structural constituent of synapse-associated extracellular matrix"/>
    <property type="evidence" value="ECO:0007669"/>
    <property type="project" value="TreeGrafter"/>
</dbReference>
<evidence type="ECO:0000256" key="1">
    <source>
        <dbReference type="ARBA" id="ARBA00004302"/>
    </source>
</evidence>
<dbReference type="SUPFAM" id="SSF57196">
    <property type="entry name" value="EGF/Laminin"/>
    <property type="match status" value="2"/>
</dbReference>
<dbReference type="GO" id="GO:0005178">
    <property type="term" value="F:integrin binding"/>
    <property type="evidence" value="ECO:0007669"/>
    <property type="project" value="TreeGrafter"/>
</dbReference>
<evidence type="ECO:0000256" key="12">
    <source>
        <dbReference type="PROSITE-ProRule" id="PRU00460"/>
    </source>
</evidence>
<dbReference type="CDD" id="cd00055">
    <property type="entry name" value="EGF_Lam"/>
    <property type="match status" value="2"/>
</dbReference>
<keyword evidence="4" id="KW-0732">Signal</keyword>
<evidence type="ECO:0000256" key="11">
    <source>
        <dbReference type="ARBA" id="ARBA00023292"/>
    </source>
</evidence>
<feature type="domain" description="Laminin EGF-like" evidence="13">
    <location>
        <begin position="51"/>
        <end position="110"/>
    </location>
</feature>
<dbReference type="SMART" id="SM00180">
    <property type="entry name" value="EGF_Lam"/>
    <property type="match status" value="2"/>
</dbReference>
<dbReference type="GO" id="GO:0009888">
    <property type="term" value="P:tissue development"/>
    <property type="evidence" value="ECO:0007669"/>
    <property type="project" value="TreeGrafter"/>
</dbReference>
<keyword evidence="3" id="KW-0272">Extracellular matrix</keyword>
<dbReference type="Proteomes" id="UP000092124">
    <property type="component" value="Unassembled WGS sequence"/>
</dbReference>
<dbReference type="InterPro" id="IPR056863">
    <property type="entry name" value="LMN_ATRN_NET-like_EGF"/>
</dbReference>
<dbReference type="FunFam" id="2.170.300.10:FF:000004">
    <property type="entry name" value="Laminin subunit beta 1"/>
    <property type="match status" value="1"/>
</dbReference>
<dbReference type="Pfam" id="PF00053">
    <property type="entry name" value="EGF_laminin"/>
    <property type="match status" value="2"/>
</dbReference>
<name>A0A1A6GNM7_NEOLE</name>
<dbReference type="PANTHER" id="PTHR10574">
    <property type="entry name" value="NETRIN/LAMININ-RELATED"/>
    <property type="match status" value="1"/>
</dbReference>
<evidence type="ECO:0000313" key="15">
    <source>
        <dbReference type="Proteomes" id="UP000092124"/>
    </source>
</evidence>
<dbReference type="GO" id="GO:0034446">
    <property type="term" value="P:substrate adhesion-dependent cell spreading"/>
    <property type="evidence" value="ECO:0007669"/>
    <property type="project" value="TreeGrafter"/>
</dbReference>
<dbReference type="InterPro" id="IPR002049">
    <property type="entry name" value="LE_dom"/>
</dbReference>